<keyword evidence="3" id="KW-0472">Membrane</keyword>
<keyword evidence="1" id="KW-0732">Signal</keyword>
<dbReference type="PANTHER" id="PTHR21666">
    <property type="entry name" value="PEPTIDASE-RELATED"/>
    <property type="match status" value="1"/>
</dbReference>
<dbReference type="Pfam" id="PF01551">
    <property type="entry name" value="Peptidase_M23"/>
    <property type="match status" value="1"/>
</dbReference>
<dbReference type="AlphaFoldDB" id="A0A3D8INZ2"/>
<feature type="domain" description="M23ase beta-sheet core" evidence="4">
    <location>
        <begin position="165"/>
        <end position="254"/>
    </location>
</feature>
<keyword evidence="3" id="KW-1133">Transmembrane helix</keyword>
<dbReference type="InterPro" id="IPR016047">
    <property type="entry name" value="M23ase_b-sheet_dom"/>
</dbReference>
<keyword evidence="3" id="KW-0812">Transmembrane</keyword>
<organism evidence="5 6">
    <name type="scientific">Helicobacter equorum</name>
    <dbReference type="NCBI Taxonomy" id="361872"/>
    <lineage>
        <taxon>Bacteria</taxon>
        <taxon>Pseudomonadati</taxon>
        <taxon>Campylobacterota</taxon>
        <taxon>Epsilonproteobacteria</taxon>
        <taxon>Campylobacterales</taxon>
        <taxon>Helicobacteraceae</taxon>
        <taxon>Helicobacter</taxon>
    </lineage>
</organism>
<dbReference type="InterPro" id="IPR050570">
    <property type="entry name" value="Cell_wall_metabolism_enzyme"/>
</dbReference>
<evidence type="ECO:0000256" key="2">
    <source>
        <dbReference type="SAM" id="Coils"/>
    </source>
</evidence>
<evidence type="ECO:0000256" key="1">
    <source>
        <dbReference type="ARBA" id="ARBA00022729"/>
    </source>
</evidence>
<keyword evidence="2" id="KW-0175">Coiled coil</keyword>
<dbReference type="PANTHER" id="PTHR21666:SF289">
    <property type="entry name" value="L-ALA--D-GLU ENDOPEPTIDASE"/>
    <property type="match status" value="1"/>
</dbReference>
<evidence type="ECO:0000256" key="3">
    <source>
        <dbReference type="SAM" id="Phobius"/>
    </source>
</evidence>
<dbReference type="Proteomes" id="UP000256514">
    <property type="component" value="Unassembled WGS sequence"/>
</dbReference>
<proteinExistence type="predicted"/>
<reference evidence="5 6" key="1">
    <citation type="submission" date="2018-04" db="EMBL/GenBank/DDBJ databases">
        <title>Novel Campyloabacter and Helicobacter Species and Strains.</title>
        <authorList>
            <person name="Mannion A.J."/>
            <person name="Shen Z."/>
            <person name="Fox J.G."/>
        </authorList>
    </citation>
    <scope>NUCLEOTIDE SEQUENCE [LARGE SCALE GENOMIC DNA]</scope>
    <source>
        <strain evidence="5 6">MIT 12-6600</strain>
    </source>
</reference>
<dbReference type="GO" id="GO:0004222">
    <property type="term" value="F:metalloendopeptidase activity"/>
    <property type="evidence" value="ECO:0007669"/>
    <property type="project" value="TreeGrafter"/>
</dbReference>
<keyword evidence="6" id="KW-1185">Reference proteome</keyword>
<evidence type="ECO:0000313" key="6">
    <source>
        <dbReference type="Proteomes" id="UP000256514"/>
    </source>
</evidence>
<dbReference type="EMBL" id="NXLT01000005">
    <property type="protein sequence ID" value="RDU66636.1"/>
    <property type="molecule type" value="Genomic_DNA"/>
</dbReference>
<evidence type="ECO:0000313" key="5">
    <source>
        <dbReference type="EMBL" id="RDU66636.1"/>
    </source>
</evidence>
<dbReference type="Gene3D" id="2.70.70.10">
    <property type="entry name" value="Glucose Permease (Domain IIA)"/>
    <property type="match status" value="1"/>
</dbReference>
<dbReference type="OrthoDB" id="9815245at2"/>
<name>A0A3D8INZ2_9HELI</name>
<sequence>MEREIMQDKLMISIIDGDTFKQFSIHKIIKRVLLYVALALGVALVVYFVMVKFLVKELDGIIAEKNKAREQFQELYEKNSELVRSIEYKTNELLKANTQIGELEKIVSIHRNFDIKVDNQDVDLDTLSNEQRQMVLKIMPNGDPVRGYKWDHAKNLDNTQAQSFVYEVPKGTPVYATANGIVDSLNAFQGGSYGAYVKVAHSFGFTSTYAYLDSMVVKKGEFVAKGQLIGYSGQGGSAKKEGLLYELRFLGTPLHTIDYALWDLDNFNAVTKNRDHIDWKSLVWALDDLAQIHTYRTAQVDSQSNRVSIE</sequence>
<feature type="transmembrane region" description="Helical" evidence="3">
    <location>
        <begin position="32"/>
        <end position="55"/>
    </location>
</feature>
<feature type="coiled-coil region" evidence="2">
    <location>
        <begin position="51"/>
        <end position="85"/>
    </location>
</feature>
<evidence type="ECO:0000259" key="4">
    <source>
        <dbReference type="Pfam" id="PF01551"/>
    </source>
</evidence>
<protein>
    <submittedName>
        <fullName evidence="5">M23 family peptidase</fullName>
    </submittedName>
</protein>
<dbReference type="SUPFAM" id="SSF51261">
    <property type="entry name" value="Duplicated hybrid motif"/>
    <property type="match status" value="1"/>
</dbReference>
<accession>A0A3D8INZ2</accession>
<dbReference type="CDD" id="cd12797">
    <property type="entry name" value="M23_peptidase"/>
    <property type="match status" value="1"/>
</dbReference>
<dbReference type="InterPro" id="IPR011055">
    <property type="entry name" value="Dup_hybrid_motif"/>
</dbReference>
<comment type="caution">
    <text evidence="5">The sequence shown here is derived from an EMBL/GenBank/DDBJ whole genome shotgun (WGS) entry which is preliminary data.</text>
</comment>
<gene>
    <name evidence="5" type="ORF">CQA54_06665</name>
</gene>